<feature type="compositionally biased region" description="Polar residues" evidence="9">
    <location>
        <begin position="18"/>
        <end position="29"/>
    </location>
</feature>
<evidence type="ECO:0000256" key="6">
    <source>
        <dbReference type="ARBA" id="ARBA00022771"/>
    </source>
</evidence>
<dbReference type="PANTHER" id="PTHR11685">
    <property type="entry name" value="RBR FAMILY RING FINGER AND IBR DOMAIN-CONTAINING"/>
    <property type="match status" value="1"/>
</dbReference>
<evidence type="ECO:0000256" key="4">
    <source>
        <dbReference type="ARBA" id="ARBA00022723"/>
    </source>
</evidence>
<dbReference type="GO" id="GO:0061630">
    <property type="term" value="F:ubiquitin protein ligase activity"/>
    <property type="evidence" value="ECO:0007669"/>
    <property type="project" value="UniProtKB-EC"/>
</dbReference>
<organism evidence="11 12">
    <name type="scientific">Delitschia confertaspora ATCC 74209</name>
    <dbReference type="NCBI Taxonomy" id="1513339"/>
    <lineage>
        <taxon>Eukaryota</taxon>
        <taxon>Fungi</taxon>
        <taxon>Dikarya</taxon>
        <taxon>Ascomycota</taxon>
        <taxon>Pezizomycotina</taxon>
        <taxon>Dothideomycetes</taxon>
        <taxon>Pleosporomycetidae</taxon>
        <taxon>Pleosporales</taxon>
        <taxon>Delitschiaceae</taxon>
        <taxon>Delitschia</taxon>
    </lineage>
</organism>
<keyword evidence="6" id="KW-0863">Zinc-finger</keyword>
<keyword evidence="8" id="KW-0862">Zinc</keyword>
<proteinExistence type="predicted"/>
<dbReference type="InterPro" id="IPR013083">
    <property type="entry name" value="Znf_RING/FYVE/PHD"/>
</dbReference>
<reference evidence="11" key="1">
    <citation type="journal article" date="2020" name="Stud. Mycol.">
        <title>101 Dothideomycetes genomes: a test case for predicting lifestyles and emergence of pathogens.</title>
        <authorList>
            <person name="Haridas S."/>
            <person name="Albert R."/>
            <person name="Binder M."/>
            <person name="Bloem J."/>
            <person name="Labutti K."/>
            <person name="Salamov A."/>
            <person name="Andreopoulos B."/>
            <person name="Baker S."/>
            <person name="Barry K."/>
            <person name="Bills G."/>
            <person name="Bluhm B."/>
            <person name="Cannon C."/>
            <person name="Castanera R."/>
            <person name="Culley D."/>
            <person name="Daum C."/>
            <person name="Ezra D."/>
            <person name="Gonzalez J."/>
            <person name="Henrissat B."/>
            <person name="Kuo A."/>
            <person name="Liang C."/>
            <person name="Lipzen A."/>
            <person name="Lutzoni F."/>
            <person name="Magnuson J."/>
            <person name="Mondo S."/>
            <person name="Nolan M."/>
            <person name="Ohm R."/>
            <person name="Pangilinan J."/>
            <person name="Park H.-J."/>
            <person name="Ramirez L."/>
            <person name="Alfaro M."/>
            <person name="Sun H."/>
            <person name="Tritt A."/>
            <person name="Yoshinaga Y."/>
            <person name="Zwiers L.-H."/>
            <person name="Turgeon B."/>
            <person name="Goodwin S."/>
            <person name="Spatafora J."/>
            <person name="Crous P."/>
            <person name="Grigoriev I."/>
        </authorList>
    </citation>
    <scope>NUCLEOTIDE SEQUENCE</scope>
    <source>
        <strain evidence="11">ATCC 74209</strain>
    </source>
</reference>
<keyword evidence="3" id="KW-0808">Transferase</keyword>
<dbReference type="CDD" id="cd20335">
    <property type="entry name" value="BRcat_RBR"/>
    <property type="match status" value="1"/>
</dbReference>
<dbReference type="Pfam" id="PF01485">
    <property type="entry name" value="IBR"/>
    <property type="match status" value="1"/>
</dbReference>
<protein>
    <recommendedName>
        <fullName evidence="2">RBR-type E3 ubiquitin transferase</fullName>
        <ecNumber evidence="2">2.3.2.31</ecNumber>
    </recommendedName>
</protein>
<dbReference type="GO" id="GO:0008270">
    <property type="term" value="F:zinc ion binding"/>
    <property type="evidence" value="ECO:0007669"/>
    <property type="project" value="UniProtKB-KW"/>
</dbReference>
<evidence type="ECO:0000256" key="2">
    <source>
        <dbReference type="ARBA" id="ARBA00012251"/>
    </source>
</evidence>
<evidence type="ECO:0000256" key="8">
    <source>
        <dbReference type="ARBA" id="ARBA00022833"/>
    </source>
</evidence>
<dbReference type="PROSITE" id="PS51873">
    <property type="entry name" value="TRIAD"/>
    <property type="match status" value="1"/>
</dbReference>
<dbReference type="Gene3D" id="1.20.120.1750">
    <property type="match status" value="1"/>
</dbReference>
<dbReference type="Gene3D" id="3.30.40.10">
    <property type="entry name" value="Zinc/RING finger domain, C3HC4 (zinc finger)"/>
    <property type="match status" value="1"/>
</dbReference>
<dbReference type="OrthoDB" id="1431934at2759"/>
<comment type="catalytic activity">
    <reaction evidence="1">
        <text>[E2 ubiquitin-conjugating enzyme]-S-ubiquitinyl-L-cysteine + [acceptor protein]-L-lysine = [E2 ubiquitin-conjugating enzyme]-L-cysteine + [acceptor protein]-N(6)-ubiquitinyl-L-lysine.</text>
        <dbReference type="EC" id="2.3.2.31"/>
    </reaction>
</comment>
<dbReference type="InterPro" id="IPR031127">
    <property type="entry name" value="E3_UB_ligase_RBR"/>
</dbReference>
<dbReference type="SMART" id="SM00647">
    <property type="entry name" value="IBR"/>
    <property type="match status" value="2"/>
</dbReference>
<evidence type="ECO:0000313" key="12">
    <source>
        <dbReference type="Proteomes" id="UP000799536"/>
    </source>
</evidence>
<dbReference type="EMBL" id="ML993920">
    <property type="protein sequence ID" value="KAF2202893.1"/>
    <property type="molecule type" value="Genomic_DNA"/>
</dbReference>
<keyword evidence="4" id="KW-0479">Metal-binding</keyword>
<dbReference type="GO" id="GO:0016567">
    <property type="term" value="P:protein ubiquitination"/>
    <property type="evidence" value="ECO:0007669"/>
    <property type="project" value="InterPro"/>
</dbReference>
<keyword evidence="12" id="KW-1185">Reference proteome</keyword>
<dbReference type="InterPro" id="IPR044066">
    <property type="entry name" value="TRIAD_supradom"/>
</dbReference>
<comment type="caution">
    <text evidence="11">The sequence shown here is derived from an EMBL/GenBank/DDBJ whole genome shotgun (WGS) entry which is preliminary data.</text>
</comment>
<gene>
    <name evidence="11" type="ORF">GQ43DRAFT_470465</name>
</gene>
<evidence type="ECO:0000313" key="11">
    <source>
        <dbReference type="EMBL" id="KAF2202893.1"/>
    </source>
</evidence>
<evidence type="ECO:0000256" key="3">
    <source>
        <dbReference type="ARBA" id="ARBA00022679"/>
    </source>
</evidence>
<dbReference type="Proteomes" id="UP000799536">
    <property type="component" value="Unassembled WGS sequence"/>
</dbReference>
<evidence type="ECO:0000256" key="5">
    <source>
        <dbReference type="ARBA" id="ARBA00022737"/>
    </source>
</evidence>
<keyword evidence="5" id="KW-0677">Repeat</keyword>
<evidence type="ECO:0000256" key="9">
    <source>
        <dbReference type="SAM" id="MobiDB-lite"/>
    </source>
</evidence>
<dbReference type="EC" id="2.3.2.31" evidence="2"/>
<accession>A0A9P4JNQ3</accession>
<evidence type="ECO:0000256" key="1">
    <source>
        <dbReference type="ARBA" id="ARBA00001798"/>
    </source>
</evidence>
<feature type="domain" description="RING-type" evidence="10">
    <location>
        <begin position="146"/>
        <end position="364"/>
    </location>
</feature>
<sequence>MAPTTRLQADPNRARSYANLNSKRPSNRQAAPATEQVSLPVPTAITRAPPLPVVSLPASVATMRDLRRPVALISEPAATTGASLLSIIRLPASDATTKTPRRPTAAVNASLTRRVAPSASAAGPITLATTDVTNPPRKKAKIEKANTKNCFLCRDDLPLETFPVQAGHMCNHFNHTCKPCVGKWLEMFLGFHRLNGGNLPCGWCSNGNMEFHLLEDIVGKELFERWDKAILQQSLSSNDDIIPCLNLKCGAQFSFEGCIPEDNETNEGKGKKVACPHCKSQVCLLCGRPWHEGTGCDQKKLGEDKLAVQTIEKKIGAKQCPNCGIRIEKTQGCDHMQCSQCNCNFCWKCLGSDKKHKLGCSNLVPIDWD</sequence>
<dbReference type="Pfam" id="PF22191">
    <property type="entry name" value="IBR_1"/>
    <property type="match status" value="1"/>
</dbReference>
<evidence type="ECO:0000256" key="7">
    <source>
        <dbReference type="ARBA" id="ARBA00022786"/>
    </source>
</evidence>
<keyword evidence="7" id="KW-0833">Ubl conjugation pathway</keyword>
<feature type="region of interest" description="Disordered" evidence="9">
    <location>
        <begin position="1"/>
        <end position="38"/>
    </location>
</feature>
<name>A0A9P4JNQ3_9PLEO</name>
<evidence type="ECO:0000259" key="10">
    <source>
        <dbReference type="PROSITE" id="PS51873"/>
    </source>
</evidence>
<dbReference type="AlphaFoldDB" id="A0A9P4JNQ3"/>
<dbReference type="SUPFAM" id="SSF57850">
    <property type="entry name" value="RING/U-box"/>
    <property type="match status" value="2"/>
</dbReference>
<dbReference type="InterPro" id="IPR002867">
    <property type="entry name" value="IBR_dom"/>
</dbReference>